<feature type="signal peptide" evidence="1">
    <location>
        <begin position="1"/>
        <end position="22"/>
    </location>
</feature>
<dbReference type="AlphaFoldDB" id="A0A1H4EEG4"/>
<evidence type="ECO:0000313" key="2">
    <source>
        <dbReference type="EMBL" id="SEA83217.1"/>
    </source>
</evidence>
<evidence type="ECO:0000256" key="1">
    <source>
        <dbReference type="SAM" id="SignalP"/>
    </source>
</evidence>
<protein>
    <submittedName>
        <fullName evidence="2">Uncharacterized protein</fullName>
    </submittedName>
</protein>
<keyword evidence="3" id="KW-1185">Reference proteome</keyword>
<reference evidence="2 3" key="1">
    <citation type="submission" date="2016-10" db="EMBL/GenBank/DDBJ databases">
        <authorList>
            <person name="de Groot N.N."/>
        </authorList>
    </citation>
    <scope>NUCLEOTIDE SEQUENCE [LARGE SCALE GENOMIC DNA]</scope>
    <source>
        <strain evidence="2 3">DSM 21228</strain>
    </source>
</reference>
<dbReference type="EMBL" id="FNQP01000015">
    <property type="protein sequence ID" value="SEA83217.1"/>
    <property type="molecule type" value="Genomic_DNA"/>
</dbReference>
<gene>
    <name evidence="2" type="ORF">SAMN05660964_02557</name>
</gene>
<proteinExistence type="predicted"/>
<dbReference type="Proteomes" id="UP000199397">
    <property type="component" value="Unassembled WGS sequence"/>
</dbReference>
<accession>A0A1H4EEG4</accession>
<name>A0A1H4EEG4_9GAMM</name>
<keyword evidence="1" id="KW-0732">Signal</keyword>
<evidence type="ECO:0000313" key="3">
    <source>
        <dbReference type="Proteomes" id="UP000199397"/>
    </source>
</evidence>
<dbReference type="RefSeq" id="WP_093069192.1">
    <property type="nucleotide sequence ID" value="NZ_FNQP01000015.1"/>
</dbReference>
<feature type="chain" id="PRO_5011782575" evidence="1">
    <location>
        <begin position="23"/>
        <end position="515"/>
    </location>
</feature>
<sequence length="515" mass="56971">MNIKKSLLMFTLFWVLMNEAFAGIQVTPAIVRIEAKGSEYEIPLTVKNTSDKEMSYLQTYLSNNIRNEDGDWVYATTAKNKAAIDWAALDKDMMEIKPGDKGDLKIIIKIKPGMVGDFNLALMLEQDQDKMREKLSTENKTGQKVGAQILPLMRVGIPIYIRKASEDMMSIKIGSVIKYDPMEMHALTKGIKGVKSSQVIENTGMYETLVDTRCDMVNAENKAKLKSAKGMPEKIALLPTERRRVECFFPGVLPTGNYEVVNYYDLNVRNTEISEKTSQRKDFQVSAELAQSLQSELDTGLPAPVITDLTELADQFSGQVKPFKIKVTNPTTETLQLEPSIELAEGTDVKTSFEPETLEIEGGKSAILTVKMDAAADTASIYGHLLLTAPEMEDYAPYELPIALKAAGTEGSSEIKVTGIKVEADEKYKHIKLQLSNTGADFVPEISGDITVKTFTGQIVDKLKPAFKDTALLPGEQTLLYGVSDKLEAGSYKLDISLRDRAGKTYQQEIDASIN</sequence>
<organism evidence="2 3">
    <name type="scientific">Thiothrix caldifontis</name>
    <dbReference type="NCBI Taxonomy" id="525918"/>
    <lineage>
        <taxon>Bacteria</taxon>
        <taxon>Pseudomonadati</taxon>
        <taxon>Pseudomonadota</taxon>
        <taxon>Gammaproteobacteria</taxon>
        <taxon>Thiotrichales</taxon>
        <taxon>Thiotrichaceae</taxon>
        <taxon>Thiothrix</taxon>
    </lineage>
</organism>
<dbReference type="STRING" id="525918.SAMN05660964_02557"/>